<dbReference type="OrthoDB" id="2516at2759"/>
<organism evidence="3">
    <name type="scientific">Gongylonema pulchrum</name>
    <dbReference type="NCBI Taxonomy" id="637853"/>
    <lineage>
        <taxon>Eukaryota</taxon>
        <taxon>Metazoa</taxon>
        <taxon>Ecdysozoa</taxon>
        <taxon>Nematoda</taxon>
        <taxon>Chromadorea</taxon>
        <taxon>Rhabditida</taxon>
        <taxon>Spirurina</taxon>
        <taxon>Spiruromorpha</taxon>
        <taxon>Spiruroidea</taxon>
        <taxon>Gongylonematidae</taxon>
        <taxon>Gongylonema</taxon>
    </lineage>
</organism>
<protein>
    <submittedName>
        <fullName evidence="3">OB_NTP_bind domain-containing protein</fullName>
    </submittedName>
</protein>
<dbReference type="InterPro" id="IPR004551">
    <property type="entry name" value="Dphthn_synthase"/>
</dbReference>
<accession>A0A183DBN8</accession>
<dbReference type="WBParaSite" id="GPUH_0000613701-mRNA-1">
    <property type="protein sequence ID" value="GPUH_0000613701-mRNA-1"/>
    <property type="gene ID" value="GPUH_0000613701"/>
</dbReference>
<keyword evidence="2" id="KW-1185">Reference proteome</keyword>
<sequence length="96" mass="11188">MTFISLYKFGEVVSIVLWEENWRPDSYYDKIAENRRRGLHTLCLLDIKTKEQSVNDMMKGREVYLPPKYMTCAEAAKQLLEIAEKKQSEGIEPGKS</sequence>
<dbReference type="Proteomes" id="UP000271098">
    <property type="component" value="Unassembled WGS sequence"/>
</dbReference>
<evidence type="ECO:0000313" key="2">
    <source>
        <dbReference type="Proteomes" id="UP000271098"/>
    </source>
</evidence>
<dbReference type="SUPFAM" id="SSF53790">
    <property type="entry name" value="Tetrapyrrole methylase"/>
    <property type="match status" value="1"/>
</dbReference>
<evidence type="ECO:0000313" key="3">
    <source>
        <dbReference type="WBParaSite" id="GPUH_0000613701-mRNA-1"/>
    </source>
</evidence>
<name>A0A183DBN8_9BILA</name>
<dbReference type="InterPro" id="IPR035996">
    <property type="entry name" value="4pyrrol_Methylase_sf"/>
</dbReference>
<dbReference type="GO" id="GO:0008168">
    <property type="term" value="F:methyltransferase activity"/>
    <property type="evidence" value="ECO:0007669"/>
    <property type="project" value="InterPro"/>
</dbReference>
<dbReference type="Gene3D" id="3.30.950.10">
    <property type="entry name" value="Methyltransferase, Cobalt-precorrin-4 Transmethylase, Domain 2"/>
    <property type="match status" value="1"/>
</dbReference>
<dbReference type="AlphaFoldDB" id="A0A183DBN8"/>
<gene>
    <name evidence="1" type="ORF">GPUH_LOCUS6131</name>
</gene>
<dbReference type="PANTHER" id="PTHR10882">
    <property type="entry name" value="DIPHTHINE SYNTHASE"/>
    <property type="match status" value="1"/>
</dbReference>
<dbReference type="PANTHER" id="PTHR10882:SF0">
    <property type="entry name" value="DIPHTHINE METHYL ESTER SYNTHASE"/>
    <property type="match status" value="1"/>
</dbReference>
<reference evidence="3" key="1">
    <citation type="submission" date="2016-06" db="UniProtKB">
        <authorList>
            <consortium name="WormBaseParasite"/>
        </authorList>
    </citation>
    <scope>IDENTIFICATION</scope>
</reference>
<proteinExistence type="predicted"/>
<dbReference type="EMBL" id="UYRT01013918">
    <property type="protein sequence ID" value="VDK53516.1"/>
    <property type="molecule type" value="Genomic_DNA"/>
</dbReference>
<dbReference type="InterPro" id="IPR014776">
    <property type="entry name" value="4pyrrole_Mease_sub2"/>
</dbReference>
<reference evidence="1 2" key="2">
    <citation type="submission" date="2018-11" db="EMBL/GenBank/DDBJ databases">
        <authorList>
            <consortium name="Pathogen Informatics"/>
        </authorList>
    </citation>
    <scope>NUCLEOTIDE SEQUENCE [LARGE SCALE GENOMIC DNA]</scope>
</reference>
<evidence type="ECO:0000313" key="1">
    <source>
        <dbReference type="EMBL" id="VDK53516.1"/>
    </source>
</evidence>
<dbReference type="GO" id="GO:0017183">
    <property type="term" value="P:protein histidyl modification to diphthamide"/>
    <property type="evidence" value="ECO:0007669"/>
    <property type="project" value="InterPro"/>
</dbReference>